<name>A0A9D1GZF8_9ACTN</name>
<organism evidence="2 3">
    <name type="scientific">Candidatus Avipropionibacterium avicola</name>
    <dbReference type="NCBI Taxonomy" id="2840701"/>
    <lineage>
        <taxon>Bacteria</taxon>
        <taxon>Bacillati</taxon>
        <taxon>Actinomycetota</taxon>
        <taxon>Actinomycetes</taxon>
        <taxon>Propionibacteriales</taxon>
        <taxon>Propionibacteriaceae</taxon>
        <taxon>Propionibacteriaceae incertae sedis</taxon>
        <taxon>Candidatus Avipropionibacterium</taxon>
    </lineage>
</organism>
<dbReference type="CDD" id="cd01285">
    <property type="entry name" value="nucleoside_deaminase"/>
    <property type="match status" value="1"/>
</dbReference>
<accession>A0A9D1GZF8</accession>
<dbReference type="GO" id="GO:0003824">
    <property type="term" value="F:catalytic activity"/>
    <property type="evidence" value="ECO:0007669"/>
    <property type="project" value="InterPro"/>
</dbReference>
<protein>
    <submittedName>
        <fullName evidence="2">Nucleoside deaminase</fullName>
    </submittedName>
</protein>
<feature type="non-terminal residue" evidence="2">
    <location>
        <position position="1"/>
    </location>
</feature>
<evidence type="ECO:0000259" key="1">
    <source>
        <dbReference type="PROSITE" id="PS51747"/>
    </source>
</evidence>
<evidence type="ECO:0000313" key="2">
    <source>
        <dbReference type="EMBL" id="HIT75325.1"/>
    </source>
</evidence>
<comment type="caution">
    <text evidence="2">The sequence shown here is derived from an EMBL/GenBank/DDBJ whole genome shotgun (WGS) entry which is preliminary data.</text>
</comment>
<dbReference type="SUPFAM" id="SSF53927">
    <property type="entry name" value="Cytidine deaminase-like"/>
    <property type="match status" value="1"/>
</dbReference>
<feature type="domain" description="CMP/dCMP-type deaminase" evidence="1">
    <location>
        <begin position="2"/>
        <end position="111"/>
    </location>
</feature>
<dbReference type="InterPro" id="IPR002125">
    <property type="entry name" value="CMP_dCMP_dom"/>
</dbReference>
<dbReference type="AlphaFoldDB" id="A0A9D1GZF8"/>
<evidence type="ECO:0000313" key="3">
    <source>
        <dbReference type="Proteomes" id="UP000886842"/>
    </source>
</evidence>
<dbReference type="PROSITE" id="PS51747">
    <property type="entry name" value="CYT_DCMP_DEAMINASES_2"/>
    <property type="match status" value="1"/>
</dbReference>
<dbReference type="EMBL" id="DVLP01000215">
    <property type="protein sequence ID" value="HIT75325.1"/>
    <property type="molecule type" value="Genomic_DNA"/>
</dbReference>
<reference evidence="2" key="1">
    <citation type="submission" date="2020-10" db="EMBL/GenBank/DDBJ databases">
        <authorList>
            <person name="Gilroy R."/>
        </authorList>
    </citation>
    <scope>NUCLEOTIDE SEQUENCE</scope>
    <source>
        <strain evidence="2">ChiGjej1B1-24693</strain>
    </source>
</reference>
<reference evidence="2" key="2">
    <citation type="journal article" date="2021" name="PeerJ">
        <title>Extensive microbial diversity within the chicken gut microbiome revealed by metagenomics and culture.</title>
        <authorList>
            <person name="Gilroy R."/>
            <person name="Ravi A."/>
            <person name="Getino M."/>
            <person name="Pursley I."/>
            <person name="Horton D.L."/>
            <person name="Alikhan N.F."/>
            <person name="Baker D."/>
            <person name="Gharbi K."/>
            <person name="Hall N."/>
            <person name="Watson M."/>
            <person name="Adriaenssens E.M."/>
            <person name="Foster-Nyarko E."/>
            <person name="Jarju S."/>
            <person name="Secka A."/>
            <person name="Antonio M."/>
            <person name="Oren A."/>
            <person name="Chaudhuri R.R."/>
            <person name="La Ragione R."/>
            <person name="Hildebrand F."/>
            <person name="Pallen M.J."/>
        </authorList>
    </citation>
    <scope>NUCLEOTIDE SEQUENCE</scope>
    <source>
        <strain evidence="2">ChiGjej1B1-24693</strain>
    </source>
</reference>
<dbReference type="InterPro" id="IPR016193">
    <property type="entry name" value="Cytidine_deaminase-like"/>
</dbReference>
<gene>
    <name evidence="2" type="ORF">IAA98_07060</name>
</gene>
<sequence length="159" mass="17371">QLDPRHHLEHCVALAEEALLDGNDPFGSVLVDPQGQLLFADRNRTRDGDQTQHPEFEIARWAAEHLSPSERGEAVVMTSGEHCPMCSAAHAWVGLGTIHYATSSAQFVGWLAEWGLSPGPVAPLAINVVAPQLDAVGPYPEYADRIRQLHARRHGITDT</sequence>
<dbReference type="Pfam" id="PF00383">
    <property type="entry name" value="dCMP_cyt_deam_1"/>
    <property type="match status" value="1"/>
</dbReference>
<proteinExistence type="predicted"/>
<dbReference type="Proteomes" id="UP000886842">
    <property type="component" value="Unassembled WGS sequence"/>
</dbReference>
<dbReference type="Gene3D" id="3.40.140.10">
    <property type="entry name" value="Cytidine Deaminase, domain 2"/>
    <property type="match status" value="1"/>
</dbReference>